<accession>A0A485M3Q5</accession>
<evidence type="ECO:0000256" key="1">
    <source>
        <dbReference type="ARBA" id="ARBA00001966"/>
    </source>
</evidence>
<evidence type="ECO:0000256" key="2">
    <source>
        <dbReference type="ARBA" id="ARBA00022723"/>
    </source>
</evidence>
<dbReference type="Gene3D" id="3.30.420.40">
    <property type="match status" value="2"/>
</dbReference>
<dbReference type="GO" id="GO:0051536">
    <property type="term" value="F:iron-sulfur cluster binding"/>
    <property type="evidence" value="ECO:0007669"/>
    <property type="project" value="UniProtKB-KW"/>
</dbReference>
<dbReference type="EMBL" id="CAADRN010000231">
    <property type="protein sequence ID" value="VFU15645.1"/>
    <property type="molecule type" value="Genomic_DNA"/>
</dbReference>
<evidence type="ECO:0000259" key="5">
    <source>
        <dbReference type="Pfam" id="PF01869"/>
    </source>
</evidence>
<dbReference type="Pfam" id="PF01869">
    <property type="entry name" value="BcrAD_BadFG"/>
    <property type="match status" value="1"/>
</dbReference>
<dbReference type="InterPro" id="IPR043129">
    <property type="entry name" value="ATPase_NBD"/>
</dbReference>
<dbReference type="NCBIfam" id="TIGR00241">
    <property type="entry name" value="CoA_E_activ"/>
    <property type="match status" value="1"/>
</dbReference>
<reference evidence="6" key="1">
    <citation type="submission" date="2019-03" db="EMBL/GenBank/DDBJ databases">
        <authorList>
            <person name="Hao L."/>
        </authorList>
    </citation>
    <scope>NUCLEOTIDE SEQUENCE</scope>
</reference>
<dbReference type="AlphaFoldDB" id="A0A485M3Q5"/>
<keyword evidence="3" id="KW-0408">Iron</keyword>
<protein>
    <submittedName>
        <fullName evidence="6">ATPase, activator of (R)-hydroxyglutaryl-CoA dehydratase</fullName>
    </submittedName>
</protein>
<dbReference type="InterPro" id="IPR002731">
    <property type="entry name" value="ATPase_BadF"/>
</dbReference>
<proteinExistence type="predicted"/>
<evidence type="ECO:0000256" key="3">
    <source>
        <dbReference type="ARBA" id="ARBA00023004"/>
    </source>
</evidence>
<dbReference type="CDD" id="cd24036">
    <property type="entry name" value="ASKHA_NBD_BcrAD_BadFG_HgdC_HadI"/>
    <property type="match status" value="1"/>
</dbReference>
<sequence length="262" mass="27434">MFTVGIDVGSITTKAVLMNGSDWRCVIRPTGCSPRQAGSEAFEELLGQAGLKRDDVTCVVGTGYGRISLPFIDKAVTEITCHARGAHHLLQGADMVVDIGGQDSKVILTDGRGNVVNFAMNDKCAAGTGRFLEVIAAALGADVSELADLARGAEPVQISSMCTVFAESEVISLLAQGVEKGKIIAGIHRSVALRVAAMAERLGKGELILFTGGVAKNEGVREYLSRELGRETVVTPESQLAGALGAALLARERPWVSGGRGR</sequence>
<dbReference type="PANTHER" id="PTHR32329:SF2">
    <property type="entry name" value="BIFUNCTIONAL PROTEIN [INCLUDES 2-HYDROXYACYL-COA DEHYDRATASE (N-TER) AND ITS ACTIVATOR DOMAIN (C_TERM)"/>
    <property type="match status" value="1"/>
</dbReference>
<evidence type="ECO:0000313" key="6">
    <source>
        <dbReference type="EMBL" id="VFU15645.1"/>
    </source>
</evidence>
<evidence type="ECO:0000256" key="4">
    <source>
        <dbReference type="ARBA" id="ARBA00023014"/>
    </source>
</evidence>
<dbReference type="InterPro" id="IPR051805">
    <property type="entry name" value="Dehydratase_Activator_Redct"/>
</dbReference>
<name>A0A485M3Q5_9ZZZZ</name>
<gene>
    <name evidence="6" type="primary">hgdC</name>
    <name evidence="6" type="ORF">SCFA_3060004</name>
</gene>
<feature type="domain" description="ATPase BadF/BadG/BcrA/BcrD type" evidence="5">
    <location>
        <begin position="4"/>
        <end position="250"/>
    </location>
</feature>
<keyword evidence="2" id="KW-0479">Metal-binding</keyword>
<dbReference type="PANTHER" id="PTHR32329">
    <property type="entry name" value="BIFUNCTIONAL PROTEIN [INCLUDES 2-HYDROXYACYL-COA DEHYDRATASE (N-TER) AND ITS ACTIVATOR DOMAIN (C_TERM)-RELATED"/>
    <property type="match status" value="1"/>
</dbReference>
<dbReference type="InterPro" id="IPR008275">
    <property type="entry name" value="CoA_E_activase_dom"/>
</dbReference>
<dbReference type="SUPFAM" id="SSF53067">
    <property type="entry name" value="Actin-like ATPase domain"/>
    <property type="match status" value="1"/>
</dbReference>
<keyword evidence="4" id="KW-0411">Iron-sulfur</keyword>
<dbReference type="GO" id="GO:0046872">
    <property type="term" value="F:metal ion binding"/>
    <property type="evidence" value="ECO:0007669"/>
    <property type="project" value="UniProtKB-KW"/>
</dbReference>
<comment type="cofactor">
    <cofactor evidence="1">
        <name>[4Fe-4S] cluster</name>
        <dbReference type="ChEBI" id="CHEBI:49883"/>
    </cofactor>
</comment>
<organism evidence="6">
    <name type="scientific">anaerobic digester metagenome</name>
    <dbReference type="NCBI Taxonomy" id="1263854"/>
    <lineage>
        <taxon>unclassified sequences</taxon>
        <taxon>metagenomes</taxon>
        <taxon>ecological metagenomes</taxon>
    </lineage>
</organism>